<evidence type="ECO:0000313" key="2">
    <source>
        <dbReference type="EMBL" id="KAK8942182.1"/>
    </source>
</evidence>
<accession>A0ABR2LKV8</accession>
<dbReference type="InterPro" id="IPR043519">
    <property type="entry name" value="NT_sf"/>
</dbReference>
<dbReference type="SUPFAM" id="SSF81301">
    <property type="entry name" value="Nucleotidyltransferase"/>
    <property type="match status" value="1"/>
</dbReference>
<keyword evidence="3" id="KW-1185">Reference proteome</keyword>
<dbReference type="Proteomes" id="UP001412067">
    <property type="component" value="Unassembled WGS sequence"/>
</dbReference>
<gene>
    <name evidence="2" type="ORF">KSP40_PGU010882</name>
</gene>
<protein>
    <recommendedName>
        <fullName evidence="1">Poly(A) polymerase nucleotidyltransferase domain-containing protein</fullName>
    </recommendedName>
</protein>
<dbReference type="InterPro" id="IPR048840">
    <property type="entry name" value="PolA_pol_NTPase"/>
</dbReference>
<dbReference type="Gene3D" id="3.30.460.10">
    <property type="entry name" value="Beta Polymerase, domain 2"/>
    <property type="match status" value="1"/>
</dbReference>
<proteinExistence type="predicted"/>
<comment type="caution">
    <text evidence="2">The sequence shown here is derived from an EMBL/GenBank/DDBJ whole genome shotgun (WGS) entry which is preliminary data.</text>
</comment>
<dbReference type="Pfam" id="PF20750">
    <property type="entry name" value="PAP_NTPase"/>
    <property type="match status" value="1"/>
</dbReference>
<dbReference type="EMBL" id="JBBWWR010000019">
    <property type="protein sequence ID" value="KAK8942182.1"/>
    <property type="molecule type" value="Genomic_DNA"/>
</dbReference>
<sequence>MAKFPFFTSPNPSKPYSTNSAYIIGDIQRILLGNFPQPGVKCVGYHPAILDERYSYLAESSDIANDIRRFPLVIQKCVIFLQKISDVNKRNRSLQKMKSHVGTKSIARTIQEPDDFIIVLRGMLQSRSEVSELHCVKTSKVPLMRFKFNGVSIDFPYA</sequence>
<name>A0ABR2LKV8_9ASPA</name>
<dbReference type="PANTHER" id="PTHR10682:SF33">
    <property type="entry name" value="NUCLEAR POLY(A) POLYMERASE 3"/>
    <property type="match status" value="1"/>
</dbReference>
<evidence type="ECO:0000313" key="3">
    <source>
        <dbReference type="Proteomes" id="UP001412067"/>
    </source>
</evidence>
<organism evidence="2 3">
    <name type="scientific">Platanthera guangdongensis</name>
    <dbReference type="NCBI Taxonomy" id="2320717"/>
    <lineage>
        <taxon>Eukaryota</taxon>
        <taxon>Viridiplantae</taxon>
        <taxon>Streptophyta</taxon>
        <taxon>Embryophyta</taxon>
        <taxon>Tracheophyta</taxon>
        <taxon>Spermatophyta</taxon>
        <taxon>Magnoliopsida</taxon>
        <taxon>Liliopsida</taxon>
        <taxon>Asparagales</taxon>
        <taxon>Orchidaceae</taxon>
        <taxon>Orchidoideae</taxon>
        <taxon>Orchideae</taxon>
        <taxon>Orchidinae</taxon>
        <taxon>Platanthera</taxon>
    </lineage>
</organism>
<dbReference type="PANTHER" id="PTHR10682">
    <property type="entry name" value="POLY A POLYMERASE"/>
    <property type="match status" value="1"/>
</dbReference>
<evidence type="ECO:0000259" key="1">
    <source>
        <dbReference type="Pfam" id="PF20750"/>
    </source>
</evidence>
<reference evidence="2 3" key="1">
    <citation type="journal article" date="2022" name="Nat. Plants">
        <title>Genomes of leafy and leafless Platanthera orchids illuminate the evolution of mycoheterotrophy.</title>
        <authorList>
            <person name="Li M.H."/>
            <person name="Liu K.W."/>
            <person name="Li Z."/>
            <person name="Lu H.C."/>
            <person name="Ye Q.L."/>
            <person name="Zhang D."/>
            <person name="Wang J.Y."/>
            <person name="Li Y.F."/>
            <person name="Zhong Z.M."/>
            <person name="Liu X."/>
            <person name="Yu X."/>
            <person name="Liu D.K."/>
            <person name="Tu X.D."/>
            <person name="Liu B."/>
            <person name="Hao Y."/>
            <person name="Liao X.Y."/>
            <person name="Jiang Y.T."/>
            <person name="Sun W.H."/>
            <person name="Chen J."/>
            <person name="Chen Y.Q."/>
            <person name="Ai Y."/>
            <person name="Zhai J.W."/>
            <person name="Wu S.S."/>
            <person name="Zhou Z."/>
            <person name="Hsiao Y.Y."/>
            <person name="Wu W.L."/>
            <person name="Chen Y.Y."/>
            <person name="Lin Y.F."/>
            <person name="Hsu J.L."/>
            <person name="Li C.Y."/>
            <person name="Wang Z.W."/>
            <person name="Zhao X."/>
            <person name="Zhong W.Y."/>
            <person name="Ma X.K."/>
            <person name="Ma L."/>
            <person name="Huang J."/>
            <person name="Chen G.Z."/>
            <person name="Huang M.Z."/>
            <person name="Huang L."/>
            <person name="Peng D.H."/>
            <person name="Luo Y.B."/>
            <person name="Zou S.Q."/>
            <person name="Chen S.P."/>
            <person name="Lan S."/>
            <person name="Tsai W.C."/>
            <person name="Van de Peer Y."/>
            <person name="Liu Z.J."/>
        </authorList>
    </citation>
    <scope>NUCLEOTIDE SEQUENCE [LARGE SCALE GENOMIC DNA]</scope>
    <source>
        <strain evidence="2">Lor288</strain>
    </source>
</reference>
<feature type="domain" description="Poly(A) polymerase nucleotidyltransferase" evidence="1">
    <location>
        <begin position="105"/>
        <end position="156"/>
    </location>
</feature>